<reference evidence="8 9" key="1">
    <citation type="journal article" date="2015" name="Genome Biol. Evol.">
        <title>Comparative Genomics of a Bacterivorous Green Alga Reveals Evolutionary Causalities and Consequences of Phago-Mixotrophic Mode of Nutrition.</title>
        <authorList>
            <person name="Burns J.A."/>
            <person name="Paasch A."/>
            <person name="Narechania A."/>
            <person name="Kim E."/>
        </authorList>
    </citation>
    <scope>NUCLEOTIDE SEQUENCE [LARGE SCALE GENOMIC DNA]</scope>
    <source>
        <strain evidence="8 9">PLY_AMNH</strain>
    </source>
</reference>
<name>A0AAE0FPU5_9CHLO</name>
<dbReference type="InterPro" id="IPR044862">
    <property type="entry name" value="Pro_4_hyd_alph_FE2OG_OXY"/>
</dbReference>
<keyword evidence="6" id="KW-0408">Iron</keyword>
<evidence type="ECO:0000259" key="7">
    <source>
        <dbReference type="PROSITE" id="PS51471"/>
    </source>
</evidence>
<evidence type="ECO:0000256" key="1">
    <source>
        <dbReference type="ARBA" id="ARBA00001961"/>
    </source>
</evidence>
<dbReference type="PROSITE" id="PS51471">
    <property type="entry name" value="FE2OG_OXY"/>
    <property type="match status" value="1"/>
</dbReference>
<keyword evidence="2" id="KW-0479">Metal-binding</keyword>
<protein>
    <recommendedName>
        <fullName evidence="7">Fe2OG dioxygenase domain-containing protein</fullName>
    </recommendedName>
</protein>
<dbReference type="EMBL" id="LGRX02015177">
    <property type="protein sequence ID" value="KAK3263650.1"/>
    <property type="molecule type" value="Genomic_DNA"/>
</dbReference>
<dbReference type="GO" id="GO:0031418">
    <property type="term" value="F:L-ascorbic acid binding"/>
    <property type="evidence" value="ECO:0007669"/>
    <property type="project" value="UniProtKB-KW"/>
</dbReference>
<keyword evidence="9" id="KW-1185">Reference proteome</keyword>
<dbReference type="Proteomes" id="UP001190700">
    <property type="component" value="Unassembled WGS sequence"/>
</dbReference>
<organism evidence="8 9">
    <name type="scientific">Cymbomonas tetramitiformis</name>
    <dbReference type="NCBI Taxonomy" id="36881"/>
    <lineage>
        <taxon>Eukaryota</taxon>
        <taxon>Viridiplantae</taxon>
        <taxon>Chlorophyta</taxon>
        <taxon>Pyramimonadophyceae</taxon>
        <taxon>Pyramimonadales</taxon>
        <taxon>Pyramimonadaceae</taxon>
        <taxon>Cymbomonas</taxon>
    </lineage>
</organism>
<comment type="caution">
    <text evidence="8">The sequence shown here is derived from an EMBL/GenBank/DDBJ whole genome shotgun (WGS) entry which is preliminary data.</text>
</comment>
<comment type="cofactor">
    <cofactor evidence="1">
        <name>L-ascorbate</name>
        <dbReference type="ChEBI" id="CHEBI:38290"/>
    </cofactor>
</comment>
<evidence type="ECO:0000256" key="2">
    <source>
        <dbReference type="ARBA" id="ARBA00022723"/>
    </source>
</evidence>
<dbReference type="PANTHER" id="PTHR12907:SF26">
    <property type="entry name" value="HIF PROLYL HYDROXYLASE, ISOFORM C"/>
    <property type="match status" value="1"/>
</dbReference>
<accession>A0AAE0FPU5</accession>
<dbReference type="GO" id="GO:0008198">
    <property type="term" value="F:ferrous iron binding"/>
    <property type="evidence" value="ECO:0007669"/>
    <property type="project" value="TreeGrafter"/>
</dbReference>
<feature type="domain" description="Fe2OG dioxygenase" evidence="7">
    <location>
        <begin position="71"/>
        <end position="176"/>
    </location>
</feature>
<dbReference type="Gene3D" id="2.60.120.620">
    <property type="entry name" value="q2cbj1_9rhob like domain"/>
    <property type="match status" value="1"/>
</dbReference>
<dbReference type="InterPro" id="IPR005123">
    <property type="entry name" value="Oxoglu/Fe-dep_dioxygenase_dom"/>
</dbReference>
<evidence type="ECO:0000313" key="8">
    <source>
        <dbReference type="EMBL" id="KAK3263650.1"/>
    </source>
</evidence>
<sequence length="176" mass="19971">MYQTNLMTLNATHFVKEGSLQLLEKERIWEMDPQSNPAWPEIQSTAPSFSALSYDDHLTRALDANLRGMRFTSQALKLQLNEGRGGSFPLHFDSDRELDGRQVTAIVYLNDGWTAEAGGQLRLYPFPEPPVTIEPLFDRLVLFSSPNMLHRVLPSATRRLCFTVWLSGQRTTVESS</sequence>
<evidence type="ECO:0000256" key="4">
    <source>
        <dbReference type="ARBA" id="ARBA00022964"/>
    </source>
</evidence>
<evidence type="ECO:0000256" key="3">
    <source>
        <dbReference type="ARBA" id="ARBA00022896"/>
    </source>
</evidence>
<proteinExistence type="predicted"/>
<dbReference type="InterPro" id="IPR006620">
    <property type="entry name" value="Pro_4_hyd_alph"/>
</dbReference>
<evidence type="ECO:0000313" key="9">
    <source>
        <dbReference type="Proteomes" id="UP001190700"/>
    </source>
</evidence>
<dbReference type="GO" id="GO:0031543">
    <property type="term" value="F:peptidyl-proline dioxygenase activity"/>
    <property type="evidence" value="ECO:0007669"/>
    <property type="project" value="TreeGrafter"/>
</dbReference>
<evidence type="ECO:0000256" key="6">
    <source>
        <dbReference type="ARBA" id="ARBA00023004"/>
    </source>
</evidence>
<dbReference type="AlphaFoldDB" id="A0AAE0FPU5"/>
<evidence type="ECO:0000256" key="5">
    <source>
        <dbReference type="ARBA" id="ARBA00023002"/>
    </source>
</evidence>
<dbReference type="GO" id="GO:0071456">
    <property type="term" value="P:cellular response to hypoxia"/>
    <property type="evidence" value="ECO:0007669"/>
    <property type="project" value="TreeGrafter"/>
</dbReference>
<keyword evidence="3" id="KW-0847">Vitamin C</keyword>
<keyword evidence="4" id="KW-0223">Dioxygenase</keyword>
<gene>
    <name evidence="8" type="ORF">CYMTET_27559</name>
</gene>
<dbReference type="Pfam" id="PF13640">
    <property type="entry name" value="2OG-FeII_Oxy_3"/>
    <property type="match status" value="1"/>
</dbReference>
<dbReference type="SMART" id="SM00702">
    <property type="entry name" value="P4Hc"/>
    <property type="match status" value="1"/>
</dbReference>
<dbReference type="PANTHER" id="PTHR12907">
    <property type="entry name" value="EGL NINE HOMOLOG-RELATED"/>
    <property type="match status" value="1"/>
</dbReference>
<keyword evidence="5" id="KW-0560">Oxidoreductase</keyword>
<dbReference type="InterPro" id="IPR051559">
    <property type="entry name" value="HIF_prolyl_hydroxylases"/>
</dbReference>